<name>A0A173MEP9_9BACT</name>
<accession>A0A173MEP9</accession>
<feature type="compositionally biased region" description="Basic and acidic residues" evidence="1">
    <location>
        <begin position="17"/>
        <end position="27"/>
    </location>
</feature>
<dbReference type="KEGG" id="fln:FLA_2079"/>
<evidence type="ECO:0000313" key="2">
    <source>
        <dbReference type="EMBL" id="SIT24489.1"/>
    </source>
</evidence>
<keyword evidence="3" id="KW-1185">Reference proteome</keyword>
<dbReference type="RefSeq" id="WP_076380345.1">
    <property type="nucleotide sequence ID" value="NZ_AP017422.1"/>
</dbReference>
<evidence type="ECO:0000313" key="3">
    <source>
        <dbReference type="Proteomes" id="UP000186917"/>
    </source>
</evidence>
<reference evidence="3" key="1">
    <citation type="submission" date="2017-01" db="EMBL/GenBank/DDBJ databases">
        <authorList>
            <person name="Varghese N."/>
            <person name="Submissions S."/>
        </authorList>
    </citation>
    <scope>NUCLEOTIDE SEQUENCE [LARGE SCALE GENOMIC DNA]</scope>
    <source>
        <strain evidence="3">DSM 21054</strain>
    </source>
</reference>
<dbReference type="AlphaFoldDB" id="A0A173MEP9"/>
<dbReference type="OrthoDB" id="9942200at2"/>
<gene>
    <name evidence="2" type="ORF">SAMN05421788_106132</name>
</gene>
<dbReference type="Proteomes" id="UP000186917">
    <property type="component" value="Unassembled WGS sequence"/>
</dbReference>
<feature type="compositionally biased region" description="Basic residues" evidence="1">
    <location>
        <begin position="1"/>
        <end position="10"/>
    </location>
</feature>
<dbReference type="STRING" id="477680.SAMN05421788_106132"/>
<protein>
    <submittedName>
        <fullName evidence="2">Uncharacterized protein</fullName>
    </submittedName>
</protein>
<dbReference type="EMBL" id="FTOR01000006">
    <property type="protein sequence ID" value="SIT24489.1"/>
    <property type="molecule type" value="Genomic_DNA"/>
</dbReference>
<feature type="region of interest" description="Disordered" evidence="1">
    <location>
        <begin position="1"/>
        <end position="40"/>
    </location>
</feature>
<proteinExistence type="predicted"/>
<organism evidence="2 3">
    <name type="scientific">Filimonas lacunae</name>
    <dbReference type="NCBI Taxonomy" id="477680"/>
    <lineage>
        <taxon>Bacteria</taxon>
        <taxon>Pseudomonadati</taxon>
        <taxon>Bacteroidota</taxon>
        <taxon>Chitinophagia</taxon>
        <taxon>Chitinophagales</taxon>
        <taxon>Chitinophagaceae</taxon>
        <taxon>Filimonas</taxon>
    </lineage>
</organism>
<evidence type="ECO:0000256" key="1">
    <source>
        <dbReference type="SAM" id="MobiDB-lite"/>
    </source>
</evidence>
<sequence length="63" mass="6997">MKNPNSKKKGNTYFEGTGKDKSKEISAQRRTYNKGGYSEDVKDVVPEKTEVAASNTIKQSAKK</sequence>